<reference evidence="10" key="2">
    <citation type="submission" date="2021-08" db="EMBL/GenBank/DDBJ databases">
        <authorList>
            <person name="Gostincar C."/>
            <person name="Sun X."/>
            <person name="Song Z."/>
            <person name="Gunde-Cimerman N."/>
        </authorList>
    </citation>
    <scope>NUCLEOTIDE SEQUENCE</scope>
    <source>
        <strain evidence="10">EXF-9911</strain>
    </source>
</reference>
<evidence type="ECO:0000256" key="3">
    <source>
        <dbReference type="ARBA" id="ARBA00022723"/>
    </source>
</evidence>
<comment type="caution">
    <text evidence="10">The sequence shown here is derived from an EMBL/GenBank/DDBJ whole genome shotgun (WGS) entry which is preliminary data.</text>
</comment>
<keyword evidence="5 8" id="KW-0378">Hydrolase</keyword>
<comment type="similarity">
    <text evidence="1 8">Belongs to the tannase family.</text>
</comment>
<keyword evidence="4" id="KW-0732">Signal</keyword>
<dbReference type="PANTHER" id="PTHR33938">
    <property type="entry name" value="FERULOYL ESTERASE B-RELATED"/>
    <property type="match status" value="1"/>
</dbReference>
<dbReference type="PANTHER" id="PTHR33938:SF2">
    <property type="entry name" value="CARBOXYLIC ESTER HYDROLASE"/>
    <property type="match status" value="1"/>
</dbReference>
<dbReference type="AlphaFoldDB" id="A0A9P8ETZ1"/>
<keyword evidence="2" id="KW-0719">Serine esterase</keyword>
<evidence type="ECO:0000256" key="9">
    <source>
        <dbReference type="SAM" id="Phobius"/>
    </source>
</evidence>
<keyword evidence="7" id="KW-1015">Disulfide bond</keyword>
<feature type="non-terminal residue" evidence="10">
    <location>
        <position position="691"/>
    </location>
</feature>
<reference evidence="10" key="1">
    <citation type="journal article" date="2021" name="J Fungi (Basel)">
        <title>Virulence traits and population genomics of the black yeast Aureobasidium melanogenum.</title>
        <authorList>
            <person name="Cernosa A."/>
            <person name="Sun X."/>
            <person name="Gostincar C."/>
            <person name="Fang C."/>
            <person name="Gunde-Cimerman N."/>
            <person name="Song Z."/>
        </authorList>
    </citation>
    <scope>NUCLEOTIDE SEQUENCE</scope>
    <source>
        <strain evidence="10">EXF-9911</strain>
    </source>
</reference>
<dbReference type="InterPro" id="IPR029058">
    <property type="entry name" value="AB_hydrolase_fold"/>
</dbReference>
<feature type="transmembrane region" description="Helical" evidence="9">
    <location>
        <begin position="116"/>
        <end position="139"/>
    </location>
</feature>
<dbReference type="Proteomes" id="UP000779574">
    <property type="component" value="Unassembled WGS sequence"/>
</dbReference>
<keyword evidence="9" id="KW-0812">Transmembrane</keyword>
<dbReference type="Pfam" id="PF07519">
    <property type="entry name" value="Tannase"/>
    <property type="match status" value="2"/>
</dbReference>
<organism evidence="10 11">
    <name type="scientific">Aureobasidium melanogenum</name>
    <name type="common">Aureobasidium pullulans var. melanogenum</name>
    <dbReference type="NCBI Taxonomy" id="46634"/>
    <lineage>
        <taxon>Eukaryota</taxon>
        <taxon>Fungi</taxon>
        <taxon>Dikarya</taxon>
        <taxon>Ascomycota</taxon>
        <taxon>Pezizomycotina</taxon>
        <taxon>Dothideomycetes</taxon>
        <taxon>Dothideomycetidae</taxon>
        <taxon>Dothideales</taxon>
        <taxon>Saccotheciaceae</taxon>
        <taxon>Aureobasidium</taxon>
    </lineage>
</organism>
<keyword evidence="3" id="KW-0479">Metal-binding</keyword>
<dbReference type="EMBL" id="JAHFXF010000033">
    <property type="protein sequence ID" value="KAG9699437.1"/>
    <property type="molecule type" value="Genomic_DNA"/>
</dbReference>
<proteinExistence type="inferred from homology"/>
<evidence type="ECO:0000256" key="7">
    <source>
        <dbReference type="ARBA" id="ARBA00023157"/>
    </source>
</evidence>
<evidence type="ECO:0000256" key="4">
    <source>
        <dbReference type="ARBA" id="ARBA00022729"/>
    </source>
</evidence>
<keyword evidence="6" id="KW-0106">Calcium</keyword>
<gene>
    <name evidence="10" type="ORF">KCU76_g1504</name>
</gene>
<evidence type="ECO:0000256" key="8">
    <source>
        <dbReference type="RuleBase" id="RU361238"/>
    </source>
</evidence>
<evidence type="ECO:0000256" key="5">
    <source>
        <dbReference type="ARBA" id="ARBA00022801"/>
    </source>
</evidence>
<keyword evidence="9" id="KW-1133">Transmembrane helix</keyword>
<dbReference type="SUPFAM" id="SSF53474">
    <property type="entry name" value="alpha/beta-Hydrolases"/>
    <property type="match status" value="1"/>
</dbReference>
<dbReference type="GO" id="GO:0046872">
    <property type="term" value="F:metal ion binding"/>
    <property type="evidence" value="ECO:0007669"/>
    <property type="project" value="UniProtKB-KW"/>
</dbReference>
<dbReference type="GO" id="GO:0030600">
    <property type="term" value="F:feruloyl esterase activity"/>
    <property type="evidence" value="ECO:0007669"/>
    <property type="project" value="UniProtKB-ARBA"/>
</dbReference>
<evidence type="ECO:0000256" key="1">
    <source>
        <dbReference type="ARBA" id="ARBA00006249"/>
    </source>
</evidence>
<evidence type="ECO:0000313" key="10">
    <source>
        <dbReference type="EMBL" id="KAG9699437.1"/>
    </source>
</evidence>
<dbReference type="EC" id="3.1.1.-" evidence="8"/>
<evidence type="ECO:0000256" key="2">
    <source>
        <dbReference type="ARBA" id="ARBA00022487"/>
    </source>
</evidence>
<protein>
    <recommendedName>
        <fullName evidence="8">Carboxylic ester hydrolase</fullName>
        <ecNumber evidence="8">3.1.1.-</ecNumber>
    </recommendedName>
</protein>
<evidence type="ECO:0000256" key="6">
    <source>
        <dbReference type="ARBA" id="ARBA00022837"/>
    </source>
</evidence>
<name>A0A9P8ETZ1_AURME</name>
<accession>A0A9P8ETZ1</accession>
<sequence>MLSPIASSTLQATAIAATSNVIAQLLEQRSKQTASGFSMPDFLRFVIFTLLTAPPNYLWQHALERLFPGRKPSNPTKTILPHYEIREHDNLSGEDGLRQQEEPETKLDWKNTMIKWFIDCMTLGALLNTGAFIIIMGIMKGRSMHQIGSALRTTTQAGLVAVAALTSGAVAITCDKASLQSAFSSIATIDYATWMPANSTFVVPETDVAYPISPTQLQAVCAVQVSVKNDTSNYGFGVFLPDDWNGRFLAVGNGGFAGGINWLDMAAGLGYKFAVMSTDTGHNSTSSDGKWAYHNEDALLDWGYRAMHGSTVLAKKLTTAYYSNPILYSYYSGCSTGGRQGLRDIQLYPEDFDGVVAGAPAWWTNHLQPWTTKLGTYNLPNTSAHHIDPSLFPVIGAEVMRQCDGADGVVDTIISDPNACDFDPNTLLCTSASNATACLTPLQLNTLFQIYSDYVDTNQTFVFPHLWLGSESQWHVLLSGLTNEPNNLGDDYVKDFLNRGPQWQWQDFDYGVVQQADAEDPGNATADDFESLSAFHARGGKLLHYHGMGDGLIATGSSVYLYSKILQTLAPKGVNLDSFYRFFLVPGMQHCTGTADTVNAPWYFAGANQAGSISTSVSGVPGFRDAKHDVLLAMMDWVEKGVAPTEIIATKWVNDTLQDKVMRQRPLCMWPKKQKWSGKGDVNQASTWSCE</sequence>
<evidence type="ECO:0000313" key="11">
    <source>
        <dbReference type="Proteomes" id="UP000779574"/>
    </source>
</evidence>
<keyword evidence="9" id="KW-0472">Membrane</keyword>
<dbReference type="InterPro" id="IPR011118">
    <property type="entry name" value="Tannase/feruloyl_esterase"/>
</dbReference>